<dbReference type="InterPro" id="IPR001496">
    <property type="entry name" value="SOCS_box"/>
</dbReference>
<feature type="repeat" description="ANK" evidence="1">
    <location>
        <begin position="173"/>
        <end position="201"/>
    </location>
</feature>
<dbReference type="Pfam" id="PF07525">
    <property type="entry name" value="SOCS_box"/>
    <property type="match status" value="1"/>
</dbReference>
<keyword evidence="1" id="KW-0040">ANK repeat</keyword>
<feature type="domain" description="SOCS box" evidence="2">
    <location>
        <begin position="284"/>
        <end position="326"/>
    </location>
</feature>
<dbReference type="SMART" id="SM00969">
    <property type="entry name" value="SOCS_box"/>
    <property type="match status" value="1"/>
</dbReference>
<dbReference type="EMBL" id="JABSTV010001252">
    <property type="protein sequence ID" value="KAH7946712.1"/>
    <property type="molecule type" value="Genomic_DNA"/>
</dbReference>
<name>A0A9D4STI7_RHISA</name>
<protein>
    <recommendedName>
        <fullName evidence="2">SOCS box domain-containing protein</fullName>
    </recommendedName>
</protein>
<accession>A0A9D4STI7</accession>
<gene>
    <name evidence="3" type="ORF">HPB52_003769</name>
</gene>
<reference evidence="3" key="1">
    <citation type="journal article" date="2020" name="Cell">
        <title>Large-Scale Comparative Analyses of Tick Genomes Elucidate Their Genetic Diversity and Vector Capacities.</title>
        <authorList>
            <consortium name="Tick Genome and Microbiome Consortium (TIGMIC)"/>
            <person name="Jia N."/>
            <person name="Wang J."/>
            <person name="Shi W."/>
            <person name="Du L."/>
            <person name="Sun Y."/>
            <person name="Zhan W."/>
            <person name="Jiang J.F."/>
            <person name="Wang Q."/>
            <person name="Zhang B."/>
            <person name="Ji P."/>
            <person name="Bell-Sakyi L."/>
            <person name="Cui X.M."/>
            <person name="Yuan T.T."/>
            <person name="Jiang B.G."/>
            <person name="Yang W.F."/>
            <person name="Lam T.T."/>
            <person name="Chang Q.C."/>
            <person name="Ding S.J."/>
            <person name="Wang X.J."/>
            <person name="Zhu J.G."/>
            <person name="Ruan X.D."/>
            <person name="Zhao L."/>
            <person name="Wei J.T."/>
            <person name="Ye R.Z."/>
            <person name="Que T.C."/>
            <person name="Du C.H."/>
            <person name="Zhou Y.H."/>
            <person name="Cheng J.X."/>
            <person name="Dai P.F."/>
            <person name="Guo W.B."/>
            <person name="Han X.H."/>
            <person name="Huang E.J."/>
            <person name="Li L.F."/>
            <person name="Wei W."/>
            <person name="Gao Y.C."/>
            <person name="Liu J.Z."/>
            <person name="Shao H.Z."/>
            <person name="Wang X."/>
            <person name="Wang C.C."/>
            <person name="Yang T.C."/>
            <person name="Huo Q.B."/>
            <person name="Li W."/>
            <person name="Chen H.Y."/>
            <person name="Chen S.E."/>
            <person name="Zhou L.G."/>
            <person name="Ni X.B."/>
            <person name="Tian J.H."/>
            <person name="Sheng Y."/>
            <person name="Liu T."/>
            <person name="Pan Y.S."/>
            <person name="Xia L.Y."/>
            <person name="Li J."/>
            <person name="Zhao F."/>
            <person name="Cao W.C."/>
        </authorList>
    </citation>
    <scope>NUCLEOTIDE SEQUENCE</scope>
    <source>
        <strain evidence="3">Rsan-2018</strain>
    </source>
</reference>
<proteinExistence type="predicted"/>
<evidence type="ECO:0000313" key="4">
    <source>
        <dbReference type="Proteomes" id="UP000821837"/>
    </source>
</evidence>
<sequence>MGGTVSTTRSALAGWLPSRRRTRRRNKDPIVLVFRTHTCHTSMDSFLAIKSDHTNNTLRKHRATAIETYLACTLATHDTAIMERSLDLLLTCPACMSELCTLTAAKSEALFRLVLFSFYTPPSAPLHVPYTTTFEAVLKRAIKTYLPCFYGGMCGLIDFPCVNLGLCGCILRPLYTAIYYSNLELLKLLLRYGAEVQPRDVCRCGDRYLMHPLIRVYESISATRWHPALLAKDNAHPADFVRCHQLAVLVVPADLVVLSEACLSFARLVTPADELDTLLRVKGSLQHLCRLRLRAWLSRLRAMPVGVERLPLPRALQRYILYEGFEECL</sequence>
<dbReference type="PROSITE" id="PS50225">
    <property type="entry name" value="SOCS"/>
    <property type="match status" value="1"/>
</dbReference>
<dbReference type="SUPFAM" id="SSF158235">
    <property type="entry name" value="SOCS box-like"/>
    <property type="match status" value="1"/>
</dbReference>
<evidence type="ECO:0000313" key="3">
    <source>
        <dbReference type="EMBL" id="KAH7946712.1"/>
    </source>
</evidence>
<reference evidence="3" key="2">
    <citation type="submission" date="2021-09" db="EMBL/GenBank/DDBJ databases">
        <authorList>
            <person name="Jia N."/>
            <person name="Wang J."/>
            <person name="Shi W."/>
            <person name="Du L."/>
            <person name="Sun Y."/>
            <person name="Zhan W."/>
            <person name="Jiang J."/>
            <person name="Wang Q."/>
            <person name="Zhang B."/>
            <person name="Ji P."/>
            <person name="Sakyi L.B."/>
            <person name="Cui X."/>
            <person name="Yuan T."/>
            <person name="Jiang B."/>
            <person name="Yang W."/>
            <person name="Lam T.T.-Y."/>
            <person name="Chang Q."/>
            <person name="Ding S."/>
            <person name="Wang X."/>
            <person name="Zhu J."/>
            <person name="Ruan X."/>
            <person name="Zhao L."/>
            <person name="Wei J."/>
            <person name="Que T."/>
            <person name="Du C."/>
            <person name="Cheng J."/>
            <person name="Dai P."/>
            <person name="Han X."/>
            <person name="Huang E."/>
            <person name="Gao Y."/>
            <person name="Liu J."/>
            <person name="Shao H."/>
            <person name="Ye R."/>
            <person name="Li L."/>
            <person name="Wei W."/>
            <person name="Wang X."/>
            <person name="Wang C."/>
            <person name="Huo Q."/>
            <person name="Li W."/>
            <person name="Guo W."/>
            <person name="Chen H."/>
            <person name="Chen S."/>
            <person name="Zhou L."/>
            <person name="Zhou L."/>
            <person name="Ni X."/>
            <person name="Tian J."/>
            <person name="Zhou Y."/>
            <person name="Sheng Y."/>
            <person name="Liu T."/>
            <person name="Pan Y."/>
            <person name="Xia L."/>
            <person name="Li J."/>
            <person name="Zhao F."/>
            <person name="Cao W."/>
        </authorList>
    </citation>
    <scope>NUCLEOTIDE SEQUENCE</scope>
    <source>
        <strain evidence="3">Rsan-2018</strain>
        <tissue evidence="3">Larvae</tissue>
    </source>
</reference>
<dbReference type="Gene3D" id="1.10.750.20">
    <property type="entry name" value="SOCS box"/>
    <property type="match status" value="1"/>
</dbReference>
<dbReference type="PROSITE" id="PS50297">
    <property type="entry name" value="ANK_REP_REGION"/>
    <property type="match status" value="1"/>
</dbReference>
<organism evidence="3 4">
    <name type="scientific">Rhipicephalus sanguineus</name>
    <name type="common">Brown dog tick</name>
    <name type="synonym">Ixodes sanguineus</name>
    <dbReference type="NCBI Taxonomy" id="34632"/>
    <lineage>
        <taxon>Eukaryota</taxon>
        <taxon>Metazoa</taxon>
        <taxon>Ecdysozoa</taxon>
        <taxon>Arthropoda</taxon>
        <taxon>Chelicerata</taxon>
        <taxon>Arachnida</taxon>
        <taxon>Acari</taxon>
        <taxon>Parasitiformes</taxon>
        <taxon>Ixodida</taxon>
        <taxon>Ixodoidea</taxon>
        <taxon>Ixodidae</taxon>
        <taxon>Rhipicephalinae</taxon>
        <taxon>Rhipicephalus</taxon>
        <taxon>Rhipicephalus</taxon>
    </lineage>
</organism>
<comment type="caution">
    <text evidence="3">The sequence shown here is derived from an EMBL/GenBank/DDBJ whole genome shotgun (WGS) entry which is preliminary data.</text>
</comment>
<dbReference type="InterPro" id="IPR002110">
    <property type="entry name" value="Ankyrin_rpt"/>
</dbReference>
<dbReference type="Proteomes" id="UP000821837">
    <property type="component" value="Chromosome 6"/>
</dbReference>
<evidence type="ECO:0000259" key="2">
    <source>
        <dbReference type="PROSITE" id="PS50225"/>
    </source>
</evidence>
<dbReference type="CDD" id="cd03587">
    <property type="entry name" value="SOCS"/>
    <property type="match status" value="1"/>
</dbReference>
<dbReference type="PROSITE" id="PS50088">
    <property type="entry name" value="ANK_REPEAT"/>
    <property type="match status" value="1"/>
</dbReference>
<evidence type="ECO:0000256" key="1">
    <source>
        <dbReference type="PROSITE-ProRule" id="PRU00023"/>
    </source>
</evidence>
<keyword evidence="4" id="KW-1185">Reference proteome</keyword>
<dbReference type="GO" id="GO:0035556">
    <property type="term" value="P:intracellular signal transduction"/>
    <property type="evidence" value="ECO:0007669"/>
    <property type="project" value="InterPro"/>
</dbReference>
<dbReference type="InterPro" id="IPR036036">
    <property type="entry name" value="SOCS_box-like_dom_sf"/>
</dbReference>
<dbReference type="AlphaFoldDB" id="A0A9D4STI7"/>